<keyword evidence="2" id="KW-1185">Reference proteome</keyword>
<protein>
    <submittedName>
        <fullName evidence="1">Glycosyltransferase family 4 protein</fullName>
    </submittedName>
</protein>
<gene>
    <name evidence="1" type="ORF">FJ659_20720</name>
</gene>
<accession>A0AC61T2B4</accession>
<name>A0AC61T2B4_9BACI</name>
<organism evidence="1 2">
    <name type="scientific">Bacillus dicomae</name>
    <dbReference type="NCBI Taxonomy" id="3088378"/>
    <lineage>
        <taxon>Bacteria</taxon>
        <taxon>Bacillati</taxon>
        <taxon>Bacillota</taxon>
        <taxon>Bacilli</taxon>
        <taxon>Bacillales</taxon>
        <taxon>Bacillaceae</taxon>
        <taxon>Bacillus</taxon>
        <taxon>Bacillus cereus group</taxon>
    </lineage>
</organism>
<proteinExistence type="predicted"/>
<dbReference type="Proteomes" id="UP000317636">
    <property type="component" value="Unassembled WGS sequence"/>
</dbReference>
<evidence type="ECO:0000313" key="2">
    <source>
        <dbReference type="Proteomes" id="UP000317636"/>
    </source>
</evidence>
<evidence type="ECO:0000313" key="1">
    <source>
        <dbReference type="EMBL" id="TPV41408.1"/>
    </source>
</evidence>
<sequence length="399" mass="46117">MNRILFITTRNVLNTCGELRLIKNRAKALYEKWGITTDFIVICNEKKIKSRNEEIGNDSRVIPIACNQYNPLSIYSAFKKSRSLLSDLIKTENYKCIILSGIGTFSFVPIIKKSQKEIPIIADIHGAKEELLEFNNGNSIQKTYKSFLYNYVKNSERRYLHQLDGSLVVSNALADYLDKEYNLKDFKHYVVPCAIENKMDNLDIKLLNREKYRKKYNVQADEVLFVYSGGVSPWQCIDESIKIFSNIKSKSSVKVKLLILSHQIEKILPMIEGHSGIITDSVDAQDVEKVLCAGDYAFLIRKNFITNNVAYPNKFLEYVQSGMKIITTPFVFDVANQVKEFNLGITIDFNSKYDEKMLDYINNTTTNNKQFNHRAEELLNKINFDETLVDFVRKYNLDE</sequence>
<dbReference type="EMBL" id="VHIV01000004">
    <property type="protein sequence ID" value="TPV41408.1"/>
    <property type="molecule type" value="Genomic_DNA"/>
</dbReference>
<reference evidence="1" key="1">
    <citation type="submission" date="2019-06" db="EMBL/GenBank/DDBJ databases">
        <title>Draft genome sequence of Bacillus sp. strain MHSD28.</title>
        <authorList>
            <person name="Makuwa S.C."/>
            <person name="Serepa-Dlamini M.H."/>
        </authorList>
    </citation>
    <scope>NUCLEOTIDE SEQUENCE</scope>
    <source>
        <strain evidence="1">MHSD28</strain>
    </source>
</reference>
<comment type="caution">
    <text evidence="1">The sequence shown here is derived from an EMBL/GenBank/DDBJ whole genome shotgun (WGS) entry which is preliminary data.</text>
</comment>